<protein>
    <submittedName>
        <fullName evidence="2">Uncharacterized protein</fullName>
    </submittedName>
</protein>
<proteinExistence type="predicted"/>
<evidence type="ECO:0000313" key="2">
    <source>
        <dbReference type="WBParaSite" id="JU765_v2.g5330.t1"/>
    </source>
</evidence>
<accession>A0AC34RB59</accession>
<sequence length="106" mass="11430">MQKQLEKSERLKTGEMTSQQERERAAAEAAHEARKNRAIGAAQCGGGAIDVGRIIKKTVHNLDAIEKGQLGEIQMVNLSDVQMNNAAKVAGAVPKAKKMEKMAGFL</sequence>
<evidence type="ECO:0000313" key="1">
    <source>
        <dbReference type="Proteomes" id="UP000887576"/>
    </source>
</evidence>
<reference evidence="2" key="1">
    <citation type="submission" date="2022-11" db="UniProtKB">
        <authorList>
            <consortium name="WormBaseParasite"/>
        </authorList>
    </citation>
    <scope>IDENTIFICATION</scope>
</reference>
<dbReference type="Proteomes" id="UP000887576">
    <property type="component" value="Unplaced"/>
</dbReference>
<organism evidence="1 2">
    <name type="scientific">Panagrolaimus sp. JU765</name>
    <dbReference type="NCBI Taxonomy" id="591449"/>
    <lineage>
        <taxon>Eukaryota</taxon>
        <taxon>Metazoa</taxon>
        <taxon>Ecdysozoa</taxon>
        <taxon>Nematoda</taxon>
        <taxon>Chromadorea</taxon>
        <taxon>Rhabditida</taxon>
        <taxon>Tylenchina</taxon>
        <taxon>Panagrolaimomorpha</taxon>
        <taxon>Panagrolaimoidea</taxon>
        <taxon>Panagrolaimidae</taxon>
        <taxon>Panagrolaimus</taxon>
    </lineage>
</organism>
<dbReference type="WBParaSite" id="JU765_v2.g5330.t1">
    <property type="protein sequence ID" value="JU765_v2.g5330.t1"/>
    <property type="gene ID" value="JU765_v2.g5330"/>
</dbReference>
<name>A0AC34RB59_9BILA</name>